<proteinExistence type="predicted"/>
<dbReference type="EMBL" id="QUAM01000001">
    <property type="protein sequence ID" value="TPR16145.1"/>
    <property type="molecule type" value="Genomic_DNA"/>
</dbReference>
<comment type="caution">
    <text evidence="2">The sequence shown here is derived from an EMBL/GenBank/DDBJ whole genome shotgun (WGS) entry which is preliminary data.</text>
</comment>
<evidence type="ECO:0000313" key="3">
    <source>
        <dbReference type="Proteomes" id="UP000767392"/>
    </source>
</evidence>
<gene>
    <name evidence="2" type="ORF">DY048_01395</name>
</gene>
<reference evidence="2 3" key="1">
    <citation type="submission" date="2018-08" db="EMBL/GenBank/DDBJ databases">
        <title>Comparative genomics of wild bee and flower associated Lactobacillus reveals potential adaptation to the bee host.</title>
        <authorList>
            <person name="Vuong H.Q."/>
            <person name="Mcfrederick Q.S."/>
        </authorList>
    </citation>
    <scope>NUCLEOTIDE SEQUENCE [LARGE SCALE GENOMIC DNA]</scope>
    <source>
        <strain evidence="2 3">HV_04</strain>
    </source>
</reference>
<evidence type="ECO:0000313" key="2">
    <source>
        <dbReference type="EMBL" id="TPR16145.1"/>
    </source>
</evidence>
<dbReference type="RefSeq" id="WP_105987398.1">
    <property type="nucleotide sequence ID" value="NZ_QUAM01000001.1"/>
</dbReference>
<name>A0ABY2YUS2_9LACO</name>
<organism evidence="2 3">
    <name type="scientific">Apilactobacillus timberlakei</name>
    <dbReference type="NCBI Taxonomy" id="2008380"/>
    <lineage>
        <taxon>Bacteria</taxon>
        <taxon>Bacillati</taxon>
        <taxon>Bacillota</taxon>
        <taxon>Bacilli</taxon>
        <taxon>Lactobacillales</taxon>
        <taxon>Lactobacillaceae</taxon>
        <taxon>Apilactobacillus</taxon>
    </lineage>
</organism>
<keyword evidence="3" id="KW-1185">Reference proteome</keyword>
<protein>
    <submittedName>
        <fullName evidence="2">DUF1792 domain-containing protein</fullName>
    </submittedName>
</protein>
<dbReference type="Proteomes" id="UP000767392">
    <property type="component" value="Unassembled WGS sequence"/>
</dbReference>
<dbReference type="InterPro" id="IPR014869">
    <property type="entry name" value="GT-D"/>
</dbReference>
<accession>A0ABY2YUS2</accession>
<evidence type="ECO:0000259" key="1">
    <source>
        <dbReference type="Pfam" id="PF08759"/>
    </source>
</evidence>
<sequence>MIKLFEFLRERIYRHIIVPMFFDKVYKSVSSDNVASIERTAKELEKTNKSIGRFGDGEISWMFNVRGDNKKSFERSSPLLSERLKEVFSSNNDDFMIGVPDYITNIGNDQYVFNIDLFWKIYIIRRRKYLKKIINKHQNYWNTAVTRPYIDFNNRDIADKTFSTLKKVWRSKKILIVEGNESRLGADDDLFDNVKEIRRIECPYKNAFDSYNDILKTTIDFLNINRDFLVLISLGPTATVLSYDLFMNGYRAIDIGHIDVEYEWYLMGAKEKVDLKYKYVNEVSGGHGALTLSNSTFDKEVVAIVK</sequence>
<feature type="domain" description="Glycosyltransferase GT-D fold" evidence="1">
    <location>
        <begin position="52"/>
        <end position="283"/>
    </location>
</feature>
<dbReference type="Pfam" id="PF08759">
    <property type="entry name" value="GT-D"/>
    <property type="match status" value="1"/>
</dbReference>